<accession>A0A3S0X986</accession>
<evidence type="ECO:0000313" key="3">
    <source>
        <dbReference type="Proteomes" id="UP000278081"/>
    </source>
</evidence>
<dbReference type="EMBL" id="RJTJ01000060">
    <property type="protein sequence ID" value="RUL95947.1"/>
    <property type="molecule type" value="Genomic_DNA"/>
</dbReference>
<keyword evidence="1" id="KW-0812">Transmembrane</keyword>
<reference evidence="2 3" key="1">
    <citation type="submission" date="2018-11" db="EMBL/GenBank/DDBJ databases">
        <title>Rhizobium chutanense sp. nov., isolated from root nodules of Phaseolus vulgaris in China.</title>
        <authorList>
            <person name="Huo Y."/>
        </authorList>
    </citation>
    <scope>NUCLEOTIDE SEQUENCE [LARGE SCALE GENOMIC DNA]</scope>
    <source>
        <strain evidence="2 3">C16</strain>
    </source>
</reference>
<name>A0A3S0X986_9HYPH</name>
<dbReference type="PANTHER" id="PTHR35337">
    <property type="entry name" value="SLR1478 PROTEIN"/>
    <property type="match status" value="1"/>
</dbReference>
<feature type="transmembrane region" description="Helical" evidence="1">
    <location>
        <begin position="129"/>
        <end position="150"/>
    </location>
</feature>
<feature type="transmembrane region" description="Helical" evidence="1">
    <location>
        <begin position="193"/>
        <end position="216"/>
    </location>
</feature>
<dbReference type="OrthoDB" id="7699993at2"/>
<dbReference type="AlphaFoldDB" id="A0A3S0X986"/>
<gene>
    <name evidence="2" type="ORF">EFR84_33310</name>
</gene>
<proteinExistence type="predicted"/>
<protein>
    <submittedName>
        <fullName evidence="2">Stage II sporulation protein M</fullName>
    </submittedName>
</protein>
<dbReference type="Proteomes" id="UP000278081">
    <property type="component" value="Unassembled WGS sequence"/>
</dbReference>
<sequence length="358" mass="39170">MDIGIDGRMDSGATVNAGAVQNDTLRSARFRLEREAHWRQLDELVTRAEKGSTAALGYDEVRNLASGYRQAMNSLSVARDISLDRALIAYLESLCARAYLVVYAPQESLGGLIGRLLSQGIPQAVRRSALPLFIGFLALILGAVAGYRLYQNDPSWFYTLVPPEMADQRTPDASTDYLRSTIYGNEGHDSDRLAAFSAYLFSHNTTIVILIFTLGVFVSVPSFILTFYNGLILGAFFAMFARKGLGYDVFAWLSIHGVTELAAIAIACAGGARLGLAVLLPGVRTRKEALRHQAHDAVKLAILAALMLIVAALIEGFLRQLVQDPTWRLVIGWGMGVFWVGWLLLGGRQSKTSREAVR</sequence>
<dbReference type="RefSeq" id="WP_126912276.1">
    <property type="nucleotide sequence ID" value="NZ_ML133806.1"/>
</dbReference>
<feature type="transmembrane region" description="Helical" evidence="1">
    <location>
        <begin position="261"/>
        <end position="280"/>
    </location>
</feature>
<organism evidence="2 3">
    <name type="scientific">Rhizobium chutanense</name>
    <dbReference type="NCBI Taxonomy" id="2035448"/>
    <lineage>
        <taxon>Bacteria</taxon>
        <taxon>Pseudomonadati</taxon>
        <taxon>Pseudomonadota</taxon>
        <taxon>Alphaproteobacteria</taxon>
        <taxon>Hyphomicrobiales</taxon>
        <taxon>Rhizobiaceae</taxon>
        <taxon>Rhizobium/Agrobacterium group</taxon>
        <taxon>Rhizobium</taxon>
    </lineage>
</organism>
<dbReference type="InterPro" id="IPR002798">
    <property type="entry name" value="SpoIIM-like"/>
</dbReference>
<dbReference type="Pfam" id="PF01944">
    <property type="entry name" value="SpoIIM"/>
    <property type="match status" value="1"/>
</dbReference>
<dbReference type="PANTHER" id="PTHR35337:SF1">
    <property type="entry name" value="SLR1478 PROTEIN"/>
    <property type="match status" value="1"/>
</dbReference>
<feature type="transmembrane region" description="Helical" evidence="1">
    <location>
        <begin position="327"/>
        <end position="345"/>
    </location>
</feature>
<comment type="caution">
    <text evidence="2">The sequence shown here is derived from an EMBL/GenBank/DDBJ whole genome shotgun (WGS) entry which is preliminary data.</text>
</comment>
<feature type="transmembrane region" description="Helical" evidence="1">
    <location>
        <begin position="300"/>
        <end position="321"/>
    </location>
</feature>
<evidence type="ECO:0000313" key="2">
    <source>
        <dbReference type="EMBL" id="RUL95947.1"/>
    </source>
</evidence>
<feature type="transmembrane region" description="Helical" evidence="1">
    <location>
        <begin position="223"/>
        <end position="241"/>
    </location>
</feature>
<keyword evidence="1" id="KW-0472">Membrane</keyword>
<keyword evidence="1" id="KW-1133">Transmembrane helix</keyword>
<evidence type="ECO:0000256" key="1">
    <source>
        <dbReference type="SAM" id="Phobius"/>
    </source>
</evidence>